<protein>
    <submittedName>
        <fullName evidence="1">Uncharacterized protein</fullName>
    </submittedName>
</protein>
<proteinExistence type="predicted"/>
<accession>A0AAW1VG75</accession>
<gene>
    <name evidence="1" type="ORF">WA026_019795</name>
</gene>
<comment type="caution">
    <text evidence="1">The sequence shown here is derived from an EMBL/GenBank/DDBJ whole genome shotgun (WGS) entry which is preliminary data.</text>
</comment>
<dbReference type="AlphaFoldDB" id="A0AAW1VG75"/>
<dbReference type="Proteomes" id="UP001431783">
    <property type="component" value="Unassembled WGS sequence"/>
</dbReference>
<keyword evidence="2" id="KW-1185">Reference proteome</keyword>
<sequence length="166" mass="18855">MLGTHPVCAGVRGFPSSSEHKWPPTPGQTPPCWVYFRGVPSPSLWDTNPSMQGSSVSRPLLRHTRPGKTVYWLAEKKDQVFQEFSFSVTDAARYWKATPATSRISRSIQDRRISWRNLLAGFGPGWYFIFHLSSGRSQRTFLYPPLKDPPSRRPAPTPLEIINLLD</sequence>
<dbReference type="EMBL" id="JARQZJ010000134">
    <property type="protein sequence ID" value="KAK9892341.1"/>
    <property type="molecule type" value="Genomic_DNA"/>
</dbReference>
<evidence type="ECO:0000313" key="1">
    <source>
        <dbReference type="EMBL" id="KAK9892341.1"/>
    </source>
</evidence>
<organism evidence="1 2">
    <name type="scientific">Henosepilachna vigintioctopunctata</name>
    <dbReference type="NCBI Taxonomy" id="420089"/>
    <lineage>
        <taxon>Eukaryota</taxon>
        <taxon>Metazoa</taxon>
        <taxon>Ecdysozoa</taxon>
        <taxon>Arthropoda</taxon>
        <taxon>Hexapoda</taxon>
        <taxon>Insecta</taxon>
        <taxon>Pterygota</taxon>
        <taxon>Neoptera</taxon>
        <taxon>Endopterygota</taxon>
        <taxon>Coleoptera</taxon>
        <taxon>Polyphaga</taxon>
        <taxon>Cucujiformia</taxon>
        <taxon>Coccinelloidea</taxon>
        <taxon>Coccinellidae</taxon>
        <taxon>Epilachninae</taxon>
        <taxon>Epilachnini</taxon>
        <taxon>Henosepilachna</taxon>
    </lineage>
</organism>
<name>A0AAW1VG75_9CUCU</name>
<evidence type="ECO:0000313" key="2">
    <source>
        <dbReference type="Proteomes" id="UP001431783"/>
    </source>
</evidence>
<reference evidence="1 2" key="1">
    <citation type="submission" date="2023-03" db="EMBL/GenBank/DDBJ databases">
        <title>Genome insight into feeding habits of ladybird beetles.</title>
        <authorList>
            <person name="Li H.-S."/>
            <person name="Huang Y.-H."/>
            <person name="Pang H."/>
        </authorList>
    </citation>
    <scope>NUCLEOTIDE SEQUENCE [LARGE SCALE GENOMIC DNA]</scope>
    <source>
        <strain evidence="1">SYSU_2023b</strain>
        <tissue evidence="1">Whole body</tissue>
    </source>
</reference>